<dbReference type="PANTHER" id="PTHR42967:SF1">
    <property type="entry name" value="MBL FOLD METALLO-HYDROLASE"/>
    <property type="match status" value="1"/>
</dbReference>
<name>X1P0J4_9ZZZZ</name>
<dbReference type="SUPFAM" id="SSF56281">
    <property type="entry name" value="Metallo-hydrolase/oxidoreductase"/>
    <property type="match status" value="1"/>
</dbReference>
<dbReference type="InterPro" id="IPR036866">
    <property type="entry name" value="RibonucZ/Hydroxyglut_hydro"/>
</dbReference>
<dbReference type="PANTHER" id="PTHR42967">
    <property type="entry name" value="METAL DEPENDENT HYDROLASE"/>
    <property type="match status" value="1"/>
</dbReference>
<comment type="caution">
    <text evidence="1">The sequence shown here is derived from an EMBL/GenBank/DDBJ whole genome shotgun (WGS) entry which is preliminary data.</text>
</comment>
<sequence>AELGEIDVLLIPVGGFFTIDAKLAGQLCDRLKPKVIIPMHFKNDRCAFPIAGVDEFLRGKKEVSRLDASQAEFKAGELPPSTKVIVLKPAL</sequence>
<proteinExistence type="predicted"/>
<dbReference type="Pfam" id="PF13483">
    <property type="entry name" value="Lactamase_B_3"/>
    <property type="match status" value="1"/>
</dbReference>
<dbReference type="AlphaFoldDB" id="X1P0J4"/>
<accession>X1P0J4</accession>
<dbReference type="EMBL" id="BARV01021504">
    <property type="protein sequence ID" value="GAI24429.1"/>
    <property type="molecule type" value="Genomic_DNA"/>
</dbReference>
<reference evidence="1" key="1">
    <citation type="journal article" date="2014" name="Front. Microbiol.">
        <title>High frequency of phylogenetically diverse reductive dehalogenase-homologous genes in deep subseafloor sedimentary metagenomes.</title>
        <authorList>
            <person name="Kawai M."/>
            <person name="Futagami T."/>
            <person name="Toyoda A."/>
            <person name="Takaki Y."/>
            <person name="Nishi S."/>
            <person name="Hori S."/>
            <person name="Arai W."/>
            <person name="Tsubouchi T."/>
            <person name="Morono Y."/>
            <person name="Uchiyama I."/>
            <person name="Ito T."/>
            <person name="Fujiyama A."/>
            <person name="Inagaki F."/>
            <person name="Takami H."/>
        </authorList>
    </citation>
    <scope>NUCLEOTIDE SEQUENCE</scope>
    <source>
        <strain evidence="1">Expedition CK06-06</strain>
    </source>
</reference>
<organism evidence="1">
    <name type="scientific">marine sediment metagenome</name>
    <dbReference type="NCBI Taxonomy" id="412755"/>
    <lineage>
        <taxon>unclassified sequences</taxon>
        <taxon>metagenomes</taxon>
        <taxon>ecological metagenomes</taxon>
    </lineage>
</organism>
<feature type="non-terminal residue" evidence="1">
    <location>
        <position position="1"/>
    </location>
</feature>
<gene>
    <name evidence="1" type="ORF">S06H3_35617</name>
</gene>
<evidence type="ECO:0000313" key="1">
    <source>
        <dbReference type="EMBL" id="GAI24429.1"/>
    </source>
</evidence>
<protein>
    <recommendedName>
        <fullName evidence="2">MBL fold metallo-hydrolase</fullName>
    </recommendedName>
</protein>
<dbReference type="Gene3D" id="3.60.15.10">
    <property type="entry name" value="Ribonuclease Z/Hydroxyacylglutathione hydrolase-like"/>
    <property type="match status" value="1"/>
</dbReference>
<evidence type="ECO:0008006" key="2">
    <source>
        <dbReference type="Google" id="ProtNLM"/>
    </source>
</evidence>